<evidence type="ECO:0000313" key="6">
    <source>
        <dbReference type="Proteomes" id="UP000275267"/>
    </source>
</evidence>
<dbReference type="InterPro" id="IPR004198">
    <property type="entry name" value="Znf_C5HC2"/>
</dbReference>
<feature type="non-terminal residue" evidence="5">
    <location>
        <position position="1"/>
    </location>
</feature>
<dbReference type="Gene3D" id="2.60.120.650">
    <property type="entry name" value="Cupin"/>
    <property type="match status" value="1"/>
</dbReference>
<dbReference type="GO" id="GO:0000785">
    <property type="term" value="C:chromatin"/>
    <property type="evidence" value="ECO:0007669"/>
    <property type="project" value="TreeGrafter"/>
</dbReference>
<dbReference type="GO" id="GO:0141052">
    <property type="term" value="F:histone H3 demethylase activity"/>
    <property type="evidence" value="ECO:0007669"/>
    <property type="project" value="UniProtKB-ARBA"/>
</dbReference>
<feature type="domain" description="JmjC" evidence="4">
    <location>
        <begin position="145"/>
        <end position="316"/>
    </location>
</feature>
<sequence length="814" mass="91385">IDKIPDCPVFAPSTQEFEDPVVYLSKIAPVAAKYGICKIISSVSASVPAGSVLMKELGGTKFTTRVQPLRLAEWSKDDKFSFFMSGRKYTFREFEKMANKEFVRRYSSAACPPSRYMEEEFWHEIAFGKTEYVEYACDIDGSAFSSSPNDQLGRSKWNLKLHFLLVQGITDPMLYIGMLFSMFAWHVEDHYLYSINYHHCGASKTWYGIPSSAASDFEKVVRFNCGEVVNFATCEWFPLGAVASQRYALLKRIPVLPYEELLCKETTLVANEFTMSDREDITLTGDTPIQSCMKAPFVQLMRFQHRVRWSLMKMGARTHYKANIDTTVLCGICKQDCYVAHIMCNCRVDAICLCHEEETRKCPCSCDRVVFVRKDIYELEALSKKFEEEIGILDEVGKRMSQSDGSSTHPCLFDGINHNSKYFPYCKIQIGASPEIHTFSDIDVLGYDLNKPYPTASTITFAHGPYDYTTQSDECTSSNRRTFSSSCPGNGTTNSYPLSTPDEAFSCDKLAAQDSDDSDYEVFSVKRRSTIVLEKRCSEDVTTNLTENQVLRRLKKARSDDRQERRATEVSFGTRSDSLHIESHCVDSVSGNRDNFVNGTKLKMIHQLDVNIVEDEVGFSQKSNGCSYQSSSVDLGPKRLKIRGPSIPSTISEVEISHRFQEDNDMTRPNRGIPVFDCLTGGDQGEGLYFDRFYKRTADMDPVQRAAFLEEDQEMEDANSVAVSAGDTEYQSNMSTPGAEGGVTGVGSAGCCKGLVRHWRVGVDELLLRRSPGGSTLERAEKNNPPPPPPAASCRRCFLFLAGSCCCLLACRFF</sequence>
<comment type="caution">
    <text evidence="5">The sequence shown here is derived from an EMBL/GenBank/DDBJ whole genome shotgun (WGS) entry which is preliminary data.</text>
</comment>
<dbReference type="PROSITE" id="PS51184">
    <property type="entry name" value="JMJC"/>
    <property type="match status" value="1"/>
</dbReference>
<protein>
    <submittedName>
        <fullName evidence="5">Lysine-specific demethylase lid</fullName>
    </submittedName>
</protein>
<dbReference type="GO" id="GO:0046872">
    <property type="term" value="F:metal ion binding"/>
    <property type="evidence" value="ECO:0007669"/>
    <property type="project" value="UniProtKB-KW"/>
</dbReference>
<dbReference type="PANTHER" id="PTHR10694">
    <property type="entry name" value="LYSINE-SPECIFIC DEMETHYLASE"/>
    <property type="match status" value="1"/>
</dbReference>
<dbReference type="PANTHER" id="PTHR10694:SF33">
    <property type="entry name" value="LYSINE-SPECIFIC DEMETHYLASE 5"/>
    <property type="match status" value="1"/>
</dbReference>
<keyword evidence="2" id="KW-0408">Iron</keyword>
<dbReference type="Proteomes" id="UP000275267">
    <property type="component" value="Unassembled WGS sequence"/>
</dbReference>
<dbReference type="PROSITE" id="PS51183">
    <property type="entry name" value="JMJN"/>
    <property type="match status" value="1"/>
</dbReference>
<accession>A0A3L6RT86</accession>
<name>A0A3L6RT86_PANMI</name>
<dbReference type="OrthoDB" id="1678912at2759"/>
<dbReference type="GO" id="GO:0032259">
    <property type="term" value="P:methylation"/>
    <property type="evidence" value="ECO:0007669"/>
    <property type="project" value="UniProtKB-KW"/>
</dbReference>
<dbReference type="SMART" id="SM00545">
    <property type="entry name" value="JmjN"/>
    <property type="match status" value="1"/>
</dbReference>
<dbReference type="Pfam" id="PF02375">
    <property type="entry name" value="JmjN"/>
    <property type="match status" value="1"/>
</dbReference>
<dbReference type="STRING" id="4540.A0A3L6RT86"/>
<dbReference type="InterPro" id="IPR003349">
    <property type="entry name" value="JmjN"/>
</dbReference>
<dbReference type="SUPFAM" id="SSF51197">
    <property type="entry name" value="Clavaminate synthase-like"/>
    <property type="match status" value="1"/>
</dbReference>
<organism evidence="5 6">
    <name type="scientific">Panicum miliaceum</name>
    <name type="common">Proso millet</name>
    <name type="synonym">Broomcorn millet</name>
    <dbReference type="NCBI Taxonomy" id="4540"/>
    <lineage>
        <taxon>Eukaryota</taxon>
        <taxon>Viridiplantae</taxon>
        <taxon>Streptophyta</taxon>
        <taxon>Embryophyta</taxon>
        <taxon>Tracheophyta</taxon>
        <taxon>Spermatophyta</taxon>
        <taxon>Magnoliopsida</taxon>
        <taxon>Liliopsida</taxon>
        <taxon>Poales</taxon>
        <taxon>Poaceae</taxon>
        <taxon>PACMAD clade</taxon>
        <taxon>Panicoideae</taxon>
        <taxon>Panicodae</taxon>
        <taxon>Paniceae</taxon>
        <taxon>Panicinae</taxon>
        <taxon>Panicum</taxon>
        <taxon>Panicum sect. Panicum</taxon>
    </lineage>
</organism>
<evidence type="ECO:0000259" key="4">
    <source>
        <dbReference type="PROSITE" id="PS51184"/>
    </source>
</evidence>
<dbReference type="SMART" id="SM00558">
    <property type="entry name" value="JmjC"/>
    <property type="match status" value="1"/>
</dbReference>
<keyword evidence="6" id="KW-1185">Reference proteome</keyword>
<evidence type="ECO:0000256" key="2">
    <source>
        <dbReference type="ARBA" id="ARBA00023004"/>
    </source>
</evidence>
<proteinExistence type="predicted"/>
<dbReference type="GO" id="GO:0005634">
    <property type="term" value="C:nucleus"/>
    <property type="evidence" value="ECO:0007669"/>
    <property type="project" value="TreeGrafter"/>
</dbReference>
<evidence type="ECO:0000256" key="1">
    <source>
        <dbReference type="ARBA" id="ARBA00022723"/>
    </source>
</evidence>
<gene>
    <name evidence="5" type="ORF">C2845_PM11G29280</name>
</gene>
<evidence type="ECO:0000313" key="5">
    <source>
        <dbReference type="EMBL" id="RLN09001.1"/>
    </source>
</evidence>
<dbReference type="Pfam" id="PF02928">
    <property type="entry name" value="zf-C5HC2"/>
    <property type="match status" value="1"/>
</dbReference>
<dbReference type="GO" id="GO:0010468">
    <property type="term" value="P:regulation of gene expression"/>
    <property type="evidence" value="ECO:0007669"/>
    <property type="project" value="UniProtKB-ARBA"/>
</dbReference>
<dbReference type="EMBL" id="PQIB02000007">
    <property type="protein sequence ID" value="RLN09001.1"/>
    <property type="molecule type" value="Genomic_DNA"/>
</dbReference>
<keyword evidence="1" id="KW-0479">Metal-binding</keyword>
<feature type="domain" description="JmjN" evidence="3">
    <location>
        <begin position="7"/>
        <end position="48"/>
    </location>
</feature>
<reference evidence="6" key="1">
    <citation type="journal article" date="2019" name="Nat. Commun.">
        <title>The genome of broomcorn millet.</title>
        <authorList>
            <person name="Zou C."/>
            <person name="Miki D."/>
            <person name="Li D."/>
            <person name="Tang Q."/>
            <person name="Xiao L."/>
            <person name="Rajput S."/>
            <person name="Deng P."/>
            <person name="Jia W."/>
            <person name="Huang R."/>
            <person name="Zhang M."/>
            <person name="Sun Y."/>
            <person name="Hu J."/>
            <person name="Fu X."/>
            <person name="Schnable P.S."/>
            <person name="Li F."/>
            <person name="Zhang H."/>
            <person name="Feng B."/>
            <person name="Zhu X."/>
            <person name="Liu R."/>
            <person name="Schnable J.C."/>
            <person name="Zhu J.-K."/>
            <person name="Zhang H."/>
        </authorList>
    </citation>
    <scope>NUCLEOTIDE SEQUENCE [LARGE SCALE GENOMIC DNA]</scope>
</reference>
<dbReference type="GO" id="GO:0008168">
    <property type="term" value="F:methyltransferase activity"/>
    <property type="evidence" value="ECO:0007669"/>
    <property type="project" value="UniProtKB-KW"/>
</dbReference>
<evidence type="ECO:0000259" key="3">
    <source>
        <dbReference type="PROSITE" id="PS51183"/>
    </source>
</evidence>
<dbReference type="Pfam" id="PF02373">
    <property type="entry name" value="JmjC"/>
    <property type="match status" value="1"/>
</dbReference>
<dbReference type="AlphaFoldDB" id="A0A3L6RT86"/>
<dbReference type="InterPro" id="IPR003347">
    <property type="entry name" value="JmjC_dom"/>
</dbReference>